<keyword evidence="1" id="KW-0614">Plasmid</keyword>
<evidence type="ECO:0000313" key="1">
    <source>
        <dbReference type="EMBL" id="CDM62722.1"/>
    </source>
</evidence>
<dbReference type="HOGENOM" id="CLU_2357776_0_0_5"/>
<dbReference type="KEGG" id="rhl:LPU83_pLPU83d_1352"/>
<keyword evidence="2" id="KW-1185">Reference proteome</keyword>
<dbReference type="AlphaFoldDB" id="W6RNP8"/>
<geneLocation type="plasmid" evidence="1 2">
    <name>pLPU83d</name>
</geneLocation>
<dbReference type="EMBL" id="HG916855">
    <property type="protein sequence ID" value="CDM62722.1"/>
    <property type="molecule type" value="Genomic_DNA"/>
</dbReference>
<reference evidence="1" key="1">
    <citation type="submission" date="2013-11" db="EMBL/GenBank/DDBJ databases">
        <title>Draft genome sequence of the broad-host-range Rhizobium sp. LPU83 strain, a member of the low-genetic diversity Oregon-like Rhizobium sp. group.</title>
        <authorList>
            <person name="Wibberg D."/>
            <person name="Puehler A."/>
            <person name="Schlueter A."/>
        </authorList>
    </citation>
    <scope>NUCLEOTIDE SEQUENCE [LARGE SCALE GENOMIC DNA]</scope>
    <source>
        <strain evidence="1">LPU83</strain>
        <plasmid evidence="1">pLPU83d</plasmid>
    </source>
</reference>
<dbReference type="Proteomes" id="UP000019443">
    <property type="component" value="Plasmid pLPU83d"/>
</dbReference>
<sequence>MIQVALAKGHVENTNRRAREWLSREDPLSITDRDLKEISDQFNATPRKCLGYRTPAEILRQKLNEDELREGPERMLPVGVGHLDAGYAERLRARQA</sequence>
<dbReference type="PATRIC" id="fig|348824.6.peg.7073"/>
<accession>W6RNP8</accession>
<name>W6RNP8_9HYPH</name>
<protein>
    <submittedName>
        <fullName evidence="1">Uncharacterized protein</fullName>
    </submittedName>
</protein>
<organism evidence="1 2">
    <name type="scientific">Rhizobium favelukesii</name>
    <dbReference type="NCBI Taxonomy" id="348824"/>
    <lineage>
        <taxon>Bacteria</taxon>
        <taxon>Pseudomonadati</taxon>
        <taxon>Pseudomonadota</taxon>
        <taxon>Alphaproteobacteria</taxon>
        <taxon>Hyphomicrobiales</taxon>
        <taxon>Rhizobiaceae</taxon>
        <taxon>Rhizobium/Agrobacterium group</taxon>
        <taxon>Rhizobium</taxon>
    </lineage>
</organism>
<proteinExistence type="predicted"/>
<evidence type="ECO:0000313" key="2">
    <source>
        <dbReference type="Proteomes" id="UP000019443"/>
    </source>
</evidence>
<gene>
    <name evidence="1" type="ORF">LPU83_pLPU83d_1352</name>
</gene>